<dbReference type="InterPro" id="IPR013087">
    <property type="entry name" value="Znf_C2H2_type"/>
</dbReference>
<dbReference type="PROSITE" id="PS50157">
    <property type="entry name" value="ZINC_FINGER_C2H2_2"/>
    <property type="match status" value="2"/>
</dbReference>
<keyword evidence="10" id="KW-0539">Nucleus</keyword>
<accession>A0A1D2N3A6</accession>
<dbReference type="GO" id="GO:0000977">
    <property type="term" value="F:RNA polymerase II transcription regulatory region sequence-specific DNA binding"/>
    <property type="evidence" value="ECO:0007669"/>
    <property type="project" value="TreeGrafter"/>
</dbReference>
<feature type="compositionally biased region" description="Basic residues" evidence="12">
    <location>
        <begin position="371"/>
        <end position="380"/>
    </location>
</feature>
<comment type="caution">
    <text evidence="14">The sequence shown here is derived from an EMBL/GenBank/DDBJ whole genome shotgun (WGS) entry which is preliminary data.</text>
</comment>
<dbReference type="AlphaFoldDB" id="A0A1D2N3A6"/>
<dbReference type="PANTHER" id="PTHR14196">
    <property type="entry name" value="ODD-SKIPPED - RELATED"/>
    <property type="match status" value="1"/>
</dbReference>
<dbReference type="Pfam" id="PF00096">
    <property type="entry name" value="zf-C2H2"/>
    <property type="match status" value="1"/>
</dbReference>
<dbReference type="GO" id="GO:0005634">
    <property type="term" value="C:nucleus"/>
    <property type="evidence" value="ECO:0007669"/>
    <property type="project" value="UniProtKB-SubCell"/>
</dbReference>
<sequence>MDLNDDLCRTDFFDFVKLDSGSNGLTPVAFIDPLDYTQTDGNNNLSATGGQIKTILDEMLLSDTLGSTSDPLQSNQGSLELLGSIQWPSSGHLDNTLTPTTNVSSDPSPNWLLSSGNPSDGEVTTLTNLLDPLFVSYDDAKMDHYFSSTQSSDPSNPGAISSDLITTTFMNDSSTSPTTSSEADLMSWQKSSSDVFCDESLLRSALQAGHNKAAQQVQIPTTVMAVTQKLQQHPQSGTTDMTELRKVLSFPPLANGNNGSGQVTITTSNSSVSTGSPTSSDQIMTADHTNGGVDLGGDGQYYELKVLDSVFVDSDSVIPNVEELIMTRITPQFNGIPNGMKKGIEISEKKINSTTLSAKWTYTTNNDQNKTPRKRNKKNGLKNSPMNGTTTNGVLPSTLNCDNNRNGMVVGSLSPSVGSPKSSQSSPSTNSTSSSGTSGATSRKERSLHYCNICCKGFKDKYSVNVHVRTHTGEKPFSCTLCGKNFRQKAHLAKHYQTHAAKANNPHGKGSAKRTVSVAAS</sequence>
<keyword evidence="6" id="KW-0862">Zinc</keyword>
<name>A0A1D2N3A6_ORCCI</name>
<feature type="region of interest" description="Disordered" evidence="12">
    <location>
        <begin position="362"/>
        <end position="442"/>
    </location>
</feature>
<evidence type="ECO:0000256" key="3">
    <source>
        <dbReference type="ARBA" id="ARBA00022723"/>
    </source>
</evidence>
<keyword evidence="5 11" id="KW-0863">Zinc-finger</keyword>
<comment type="subcellular location">
    <subcellularLocation>
        <location evidence="2">Nucleus</location>
    </subcellularLocation>
</comment>
<comment type="function">
    <text evidence="1">May be involved in transcriptional regulation.</text>
</comment>
<protein>
    <submittedName>
        <fullName evidence="14">Sal-like protein 1</fullName>
    </submittedName>
</protein>
<evidence type="ECO:0000256" key="1">
    <source>
        <dbReference type="ARBA" id="ARBA00003767"/>
    </source>
</evidence>
<dbReference type="SUPFAM" id="SSF57667">
    <property type="entry name" value="beta-beta-alpha zinc fingers"/>
    <property type="match status" value="1"/>
</dbReference>
<evidence type="ECO:0000313" key="15">
    <source>
        <dbReference type="Proteomes" id="UP000094527"/>
    </source>
</evidence>
<keyword evidence="15" id="KW-1185">Reference proteome</keyword>
<organism evidence="14 15">
    <name type="scientific">Orchesella cincta</name>
    <name type="common">Springtail</name>
    <name type="synonym">Podura cincta</name>
    <dbReference type="NCBI Taxonomy" id="48709"/>
    <lineage>
        <taxon>Eukaryota</taxon>
        <taxon>Metazoa</taxon>
        <taxon>Ecdysozoa</taxon>
        <taxon>Arthropoda</taxon>
        <taxon>Hexapoda</taxon>
        <taxon>Collembola</taxon>
        <taxon>Entomobryomorpha</taxon>
        <taxon>Entomobryoidea</taxon>
        <taxon>Orchesellidae</taxon>
        <taxon>Orchesellinae</taxon>
        <taxon>Orchesella</taxon>
    </lineage>
</organism>
<dbReference type="PROSITE" id="PS00028">
    <property type="entry name" value="ZINC_FINGER_C2H2_1"/>
    <property type="match status" value="2"/>
</dbReference>
<evidence type="ECO:0000256" key="4">
    <source>
        <dbReference type="ARBA" id="ARBA00022737"/>
    </source>
</evidence>
<evidence type="ECO:0000256" key="5">
    <source>
        <dbReference type="ARBA" id="ARBA00022771"/>
    </source>
</evidence>
<evidence type="ECO:0000256" key="8">
    <source>
        <dbReference type="ARBA" id="ARBA00023125"/>
    </source>
</evidence>
<dbReference type="GO" id="GO:0008270">
    <property type="term" value="F:zinc ion binding"/>
    <property type="evidence" value="ECO:0007669"/>
    <property type="project" value="UniProtKB-KW"/>
</dbReference>
<evidence type="ECO:0000256" key="7">
    <source>
        <dbReference type="ARBA" id="ARBA00023015"/>
    </source>
</evidence>
<dbReference type="InterPro" id="IPR036236">
    <property type="entry name" value="Znf_C2H2_sf"/>
</dbReference>
<dbReference type="GO" id="GO:0009880">
    <property type="term" value="P:embryonic pattern specification"/>
    <property type="evidence" value="ECO:0007669"/>
    <property type="project" value="TreeGrafter"/>
</dbReference>
<proteinExistence type="predicted"/>
<evidence type="ECO:0000256" key="10">
    <source>
        <dbReference type="ARBA" id="ARBA00023242"/>
    </source>
</evidence>
<evidence type="ECO:0000256" key="11">
    <source>
        <dbReference type="PROSITE-ProRule" id="PRU00042"/>
    </source>
</evidence>
<gene>
    <name evidence="14" type="ORF">Ocin01_06902</name>
</gene>
<dbReference type="STRING" id="48709.A0A1D2N3A6"/>
<dbReference type="GO" id="GO:0048619">
    <property type="term" value="P:embryonic hindgut morphogenesis"/>
    <property type="evidence" value="ECO:0007669"/>
    <property type="project" value="TreeGrafter"/>
</dbReference>
<dbReference type="PANTHER" id="PTHR14196:SF10">
    <property type="entry name" value="C2H2-TYPE DOMAIN-CONTAINING PROTEIN"/>
    <property type="match status" value="1"/>
</dbReference>
<dbReference type="FunFam" id="3.30.160.60:FF:000097">
    <property type="entry name" value="Zinc finger protein"/>
    <property type="match status" value="1"/>
</dbReference>
<dbReference type="InterPro" id="IPR050717">
    <property type="entry name" value="C2H2-ZF_Transcription_Reg"/>
</dbReference>
<dbReference type="EMBL" id="LJIJ01000256">
    <property type="protein sequence ID" value="ODM99767.1"/>
    <property type="molecule type" value="Genomic_DNA"/>
</dbReference>
<dbReference type="Proteomes" id="UP000094527">
    <property type="component" value="Unassembled WGS sequence"/>
</dbReference>
<evidence type="ECO:0000313" key="14">
    <source>
        <dbReference type="EMBL" id="ODM99767.1"/>
    </source>
</evidence>
<feature type="compositionally biased region" description="Polar residues" evidence="12">
    <location>
        <begin position="381"/>
        <end position="406"/>
    </location>
</feature>
<dbReference type="Gene3D" id="3.30.160.60">
    <property type="entry name" value="Classic Zinc Finger"/>
    <property type="match status" value="2"/>
</dbReference>
<evidence type="ECO:0000259" key="13">
    <source>
        <dbReference type="PROSITE" id="PS50157"/>
    </source>
</evidence>
<reference evidence="14 15" key="1">
    <citation type="journal article" date="2016" name="Genome Biol. Evol.">
        <title>Gene Family Evolution Reflects Adaptation to Soil Environmental Stressors in the Genome of the Collembolan Orchesella cincta.</title>
        <authorList>
            <person name="Faddeeva-Vakhrusheva A."/>
            <person name="Derks M.F."/>
            <person name="Anvar S.Y."/>
            <person name="Agamennone V."/>
            <person name="Suring W."/>
            <person name="Smit S."/>
            <person name="van Straalen N.M."/>
            <person name="Roelofs D."/>
        </authorList>
    </citation>
    <scope>NUCLEOTIDE SEQUENCE [LARGE SCALE GENOMIC DNA]</scope>
    <source>
        <tissue evidence="14">Mixed pool</tissue>
    </source>
</reference>
<dbReference type="GO" id="GO:0000981">
    <property type="term" value="F:DNA-binding transcription factor activity, RNA polymerase II-specific"/>
    <property type="evidence" value="ECO:0007669"/>
    <property type="project" value="TreeGrafter"/>
</dbReference>
<keyword evidence="7" id="KW-0805">Transcription regulation</keyword>
<keyword evidence="9" id="KW-0804">Transcription</keyword>
<keyword evidence="8" id="KW-0238">DNA-binding</keyword>
<evidence type="ECO:0000256" key="2">
    <source>
        <dbReference type="ARBA" id="ARBA00004123"/>
    </source>
</evidence>
<dbReference type="OrthoDB" id="6077919at2759"/>
<evidence type="ECO:0000256" key="6">
    <source>
        <dbReference type="ARBA" id="ARBA00022833"/>
    </source>
</evidence>
<feature type="compositionally biased region" description="Low complexity" evidence="12">
    <location>
        <begin position="411"/>
        <end position="441"/>
    </location>
</feature>
<evidence type="ECO:0000256" key="9">
    <source>
        <dbReference type="ARBA" id="ARBA00023163"/>
    </source>
</evidence>
<feature type="region of interest" description="Disordered" evidence="12">
    <location>
        <begin position="500"/>
        <end position="521"/>
    </location>
</feature>
<feature type="domain" description="C2H2-type" evidence="13">
    <location>
        <begin position="477"/>
        <end position="504"/>
    </location>
</feature>
<dbReference type="SMART" id="SM00355">
    <property type="entry name" value="ZnF_C2H2"/>
    <property type="match status" value="2"/>
</dbReference>
<evidence type="ECO:0000256" key="12">
    <source>
        <dbReference type="SAM" id="MobiDB-lite"/>
    </source>
</evidence>
<keyword evidence="3" id="KW-0479">Metal-binding</keyword>
<keyword evidence="4" id="KW-0677">Repeat</keyword>
<feature type="domain" description="C2H2-type" evidence="13">
    <location>
        <begin position="449"/>
        <end position="476"/>
    </location>
</feature>